<dbReference type="Proteomes" id="UP000820818">
    <property type="component" value="Linkage Group LG2"/>
</dbReference>
<sequence length="110" mass="12452">MEIKTEEMLTIKAHGLVRPYGDTSHPTSTEYSSLVSFLLIPISRLACLGVNTIILFGIRSFSIVFIFLFCKIAVSNLQFRPQWTTSVSLIVIFAMVIWEICPSLYLSLFD</sequence>
<comment type="caution">
    <text evidence="2">The sequence shown here is derived from an EMBL/GenBank/DDBJ whole genome shotgun (WGS) entry which is preliminary data.</text>
</comment>
<name>A0AAD5LHH2_9CRUS</name>
<accession>A0AAD5LHH2</accession>
<evidence type="ECO:0000256" key="1">
    <source>
        <dbReference type="SAM" id="Phobius"/>
    </source>
</evidence>
<keyword evidence="3" id="KW-1185">Reference proteome</keyword>
<keyword evidence="1" id="KW-0472">Membrane</keyword>
<dbReference type="AlphaFoldDB" id="A0AAD5LHH2"/>
<dbReference type="EMBL" id="WJBH02000002">
    <property type="protein sequence ID" value="KAI9562796.1"/>
    <property type="molecule type" value="Genomic_DNA"/>
</dbReference>
<gene>
    <name evidence="2" type="ORF">GHT06_010251</name>
</gene>
<evidence type="ECO:0000313" key="2">
    <source>
        <dbReference type="EMBL" id="KAI9562796.1"/>
    </source>
</evidence>
<evidence type="ECO:0000313" key="3">
    <source>
        <dbReference type="Proteomes" id="UP000820818"/>
    </source>
</evidence>
<organism evidence="2 3">
    <name type="scientific">Daphnia sinensis</name>
    <dbReference type="NCBI Taxonomy" id="1820382"/>
    <lineage>
        <taxon>Eukaryota</taxon>
        <taxon>Metazoa</taxon>
        <taxon>Ecdysozoa</taxon>
        <taxon>Arthropoda</taxon>
        <taxon>Crustacea</taxon>
        <taxon>Branchiopoda</taxon>
        <taxon>Diplostraca</taxon>
        <taxon>Cladocera</taxon>
        <taxon>Anomopoda</taxon>
        <taxon>Daphniidae</taxon>
        <taxon>Daphnia</taxon>
        <taxon>Daphnia similis group</taxon>
    </lineage>
</organism>
<keyword evidence="1" id="KW-1133">Transmembrane helix</keyword>
<protein>
    <submittedName>
        <fullName evidence="2">Uncharacterized protein</fullName>
    </submittedName>
</protein>
<feature type="transmembrane region" description="Helical" evidence="1">
    <location>
        <begin position="53"/>
        <end position="74"/>
    </location>
</feature>
<keyword evidence="1" id="KW-0812">Transmembrane</keyword>
<proteinExistence type="predicted"/>
<reference evidence="2 3" key="1">
    <citation type="submission" date="2022-05" db="EMBL/GenBank/DDBJ databases">
        <title>A multi-omics perspective on studying reproductive biology in Daphnia sinensis.</title>
        <authorList>
            <person name="Jia J."/>
        </authorList>
    </citation>
    <scope>NUCLEOTIDE SEQUENCE [LARGE SCALE GENOMIC DNA]</scope>
    <source>
        <strain evidence="2 3">WSL</strain>
    </source>
</reference>
<feature type="transmembrane region" description="Helical" evidence="1">
    <location>
        <begin position="86"/>
        <end position="108"/>
    </location>
</feature>